<proteinExistence type="predicted"/>
<name>A0A0G0KAP5_9BACT</name>
<evidence type="ECO:0000313" key="2">
    <source>
        <dbReference type="EMBL" id="KKQ76723.1"/>
    </source>
</evidence>
<organism evidence="2 3">
    <name type="scientific">Candidatus Daviesbacteria bacterium GW2011_GWF2_38_6</name>
    <dbReference type="NCBI Taxonomy" id="1618432"/>
    <lineage>
        <taxon>Bacteria</taxon>
        <taxon>Candidatus Daviesiibacteriota</taxon>
    </lineage>
</organism>
<protein>
    <submittedName>
        <fullName evidence="2">Uncharacterized protein</fullName>
    </submittedName>
</protein>
<accession>A0A0G0KAP5</accession>
<dbReference type="AlphaFoldDB" id="A0A0G0KAP5"/>
<feature type="transmembrane region" description="Helical" evidence="1">
    <location>
        <begin position="21"/>
        <end position="39"/>
    </location>
</feature>
<reference evidence="2 3" key="1">
    <citation type="journal article" date="2015" name="Nature">
        <title>rRNA introns, odd ribosomes, and small enigmatic genomes across a large radiation of phyla.</title>
        <authorList>
            <person name="Brown C.T."/>
            <person name="Hug L.A."/>
            <person name="Thomas B.C."/>
            <person name="Sharon I."/>
            <person name="Castelle C.J."/>
            <person name="Singh A."/>
            <person name="Wilkins M.J."/>
            <person name="Williams K.H."/>
            <person name="Banfield J.F."/>
        </authorList>
    </citation>
    <scope>NUCLEOTIDE SEQUENCE [LARGE SCALE GENOMIC DNA]</scope>
</reference>
<evidence type="ECO:0000256" key="1">
    <source>
        <dbReference type="SAM" id="Phobius"/>
    </source>
</evidence>
<feature type="transmembrane region" description="Helical" evidence="1">
    <location>
        <begin position="51"/>
        <end position="67"/>
    </location>
</feature>
<sequence>MKIIDIFPELNNKQLDRLSEFLANFSLLLIATLVLPNLFGVNMPNMVELNRGILIALASLIISLVLIKRIK</sequence>
<comment type="caution">
    <text evidence="2">The sequence shown here is derived from an EMBL/GenBank/DDBJ whole genome shotgun (WGS) entry which is preliminary data.</text>
</comment>
<gene>
    <name evidence="2" type="ORF">US99_C0063G0010</name>
</gene>
<dbReference type="Proteomes" id="UP000034324">
    <property type="component" value="Unassembled WGS sequence"/>
</dbReference>
<dbReference type="EMBL" id="LBVC01000063">
    <property type="protein sequence ID" value="KKQ76723.1"/>
    <property type="molecule type" value="Genomic_DNA"/>
</dbReference>
<keyword evidence="1" id="KW-0472">Membrane</keyword>
<keyword evidence="1" id="KW-0812">Transmembrane</keyword>
<evidence type="ECO:0000313" key="3">
    <source>
        <dbReference type="Proteomes" id="UP000034324"/>
    </source>
</evidence>
<keyword evidence="1" id="KW-1133">Transmembrane helix</keyword>